<keyword evidence="2" id="KW-1185">Reference proteome</keyword>
<protein>
    <submittedName>
        <fullName evidence="1">Uncharacterized protein</fullName>
    </submittedName>
</protein>
<organism evidence="1 2">
    <name type="scientific">Caenimonas koreensis DSM 17982</name>
    <dbReference type="NCBI Taxonomy" id="1121255"/>
    <lineage>
        <taxon>Bacteria</taxon>
        <taxon>Pseudomonadati</taxon>
        <taxon>Pseudomonadota</taxon>
        <taxon>Betaproteobacteria</taxon>
        <taxon>Burkholderiales</taxon>
        <taxon>Comamonadaceae</taxon>
        <taxon>Caenimonas</taxon>
    </lineage>
</organism>
<name>A0A844AP05_9BURK</name>
<evidence type="ECO:0000313" key="1">
    <source>
        <dbReference type="EMBL" id="MRD45695.1"/>
    </source>
</evidence>
<evidence type="ECO:0000313" key="2">
    <source>
        <dbReference type="Proteomes" id="UP000487350"/>
    </source>
</evidence>
<reference evidence="1 2" key="1">
    <citation type="submission" date="2019-11" db="EMBL/GenBank/DDBJ databases">
        <title>Caenimonas koreensis gen. nov., sp. nov., isolated from activated sludge.</title>
        <authorList>
            <person name="Seung H.R."/>
        </authorList>
    </citation>
    <scope>NUCLEOTIDE SEQUENCE [LARGE SCALE GENOMIC DNA]</scope>
    <source>
        <strain evidence="1 2">EMB320</strain>
    </source>
</reference>
<dbReference type="Proteomes" id="UP000487350">
    <property type="component" value="Unassembled WGS sequence"/>
</dbReference>
<dbReference type="EMBL" id="WJBU01000001">
    <property type="protein sequence ID" value="MRD45695.1"/>
    <property type="molecule type" value="Genomic_DNA"/>
</dbReference>
<accession>A0A844AP05</accession>
<proteinExistence type="predicted"/>
<comment type="caution">
    <text evidence="1">The sequence shown here is derived from an EMBL/GenBank/DDBJ whole genome shotgun (WGS) entry which is preliminary data.</text>
</comment>
<gene>
    <name evidence="1" type="ORF">GHT07_00255</name>
</gene>
<dbReference type="RefSeq" id="WP_153583051.1">
    <property type="nucleotide sequence ID" value="NZ_WJBU01000001.1"/>
</dbReference>
<sequence>MESLCVAGMKAIRKANAAILRKLWAQSGRQPGEPLMLSINGCNARMLNLVDDRYLTVHVSQRHALLCGAAPHQTEDHPDGVYYTFDLHEFVKNLSVAGMPIL</sequence>
<dbReference type="AlphaFoldDB" id="A0A844AP05"/>